<accession>A0A1Q3E959</accession>
<proteinExistence type="predicted"/>
<keyword evidence="2" id="KW-1185">Reference proteome</keyword>
<dbReference type="InterPro" id="IPR019410">
    <property type="entry name" value="Methyltransf_16"/>
</dbReference>
<dbReference type="PANTHER" id="PTHR14614:SF147">
    <property type="entry name" value="S-ADENOSYLMETHIONINE-DEPENDENT METHYLTRANSFERASE OF THE SEVEN BETA-STRAND FAMILY"/>
    <property type="match status" value="1"/>
</dbReference>
<dbReference type="AlphaFoldDB" id="A0A1Q3E959"/>
<dbReference type="CDD" id="cd02440">
    <property type="entry name" value="AdoMet_MTases"/>
    <property type="match status" value="1"/>
</dbReference>
<keyword evidence="1" id="KW-0489">Methyltransferase</keyword>
<gene>
    <name evidence="1" type="ORF">LENED_005521</name>
</gene>
<dbReference type="Proteomes" id="UP000188533">
    <property type="component" value="Unassembled WGS sequence"/>
</dbReference>
<organism evidence="1 2">
    <name type="scientific">Lentinula edodes</name>
    <name type="common">Shiitake mushroom</name>
    <name type="synonym">Lentinus edodes</name>
    <dbReference type="NCBI Taxonomy" id="5353"/>
    <lineage>
        <taxon>Eukaryota</taxon>
        <taxon>Fungi</taxon>
        <taxon>Dikarya</taxon>
        <taxon>Basidiomycota</taxon>
        <taxon>Agaricomycotina</taxon>
        <taxon>Agaricomycetes</taxon>
        <taxon>Agaricomycetidae</taxon>
        <taxon>Agaricales</taxon>
        <taxon>Marasmiineae</taxon>
        <taxon>Omphalotaceae</taxon>
        <taxon>Lentinula</taxon>
    </lineage>
</organism>
<dbReference type="PANTHER" id="PTHR14614">
    <property type="entry name" value="HEPATOCELLULAR CARCINOMA-ASSOCIATED ANTIGEN"/>
    <property type="match status" value="1"/>
</dbReference>
<dbReference type="InterPro" id="IPR029063">
    <property type="entry name" value="SAM-dependent_MTases_sf"/>
</dbReference>
<dbReference type="STRING" id="5353.A0A1Q3E959"/>
<name>A0A1Q3E959_LENED</name>
<dbReference type="EMBL" id="BDGU01000152">
    <property type="protein sequence ID" value="GAW03773.1"/>
    <property type="molecule type" value="Genomic_DNA"/>
</dbReference>
<evidence type="ECO:0000313" key="1">
    <source>
        <dbReference type="EMBL" id="GAW03773.1"/>
    </source>
</evidence>
<protein>
    <submittedName>
        <fullName evidence="1">S-adenosylmethionine-dependent methyltransferase</fullName>
    </submittedName>
</protein>
<dbReference type="Pfam" id="PF10294">
    <property type="entry name" value="Methyltransf_16"/>
    <property type="match status" value="1"/>
</dbReference>
<dbReference type="Gene3D" id="3.40.50.150">
    <property type="entry name" value="Vaccinia Virus protein VP39"/>
    <property type="match status" value="1"/>
</dbReference>
<evidence type="ECO:0000313" key="2">
    <source>
        <dbReference type="Proteomes" id="UP000188533"/>
    </source>
</evidence>
<reference evidence="1 2" key="1">
    <citation type="submission" date="2016-08" db="EMBL/GenBank/DDBJ databases">
        <authorList>
            <consortium name="Lentinula edodes genome sequencing consortium"/>
            <person name="Sakamoto Y."/>
            <person name="Nakade K."/>
            <person name="Sato S."/>
            <person name="Yoshida Y."/>
            <person name="Miyazaki K."/>
            <person name="Natsume S."/>
            <person name="Konno N."/>
        </authorList>
    </citation>
    <scope>NUCLEOTIDE SEQUENCE [LARGE SCALE GENOMIC DNA]</scope>
    <source>
        <strain evidence="1 2">NBRC 111202</strain>
    </source>
</reference>
<comment type="caution">
    <text evidence="1">The sequence shown here is derived from an EMBL/GenBank/DDBJ whole genome shotgun (WGS) entry which is preliminary data.</text>
</comment>
<keyword evidence="1" id="KW-0808">Transferase</keyword>
<sequence length="430" mass="47020">MYSASKQSFNTCVCAPSASLPPLPKLLVLSSLEICEPLHNIQQSYAPPPPTLPSKLVLPIRKHRQLIHDDSVPDSGYASAEEEDCDYEVDDIVVAGSCDDDDLEILRADPLERAFVIKWLTAFIARSDAWASADDLEEIEADRRAEAVETASRLLSVLLGVDQEEEEDCSVTRFFQFPTQGGTFVEVELNDAPLSNEDHTCVGLQSWASSVVLSERICADPARFSLSSVTNASGSPLRILELGAGTGLLSIIARKLLSSPHASASIFATDYHPEVLLNLCANIATNFPSSAPPPISVHQLDWERPEYSAPMNEPFDLILGADVIYHPDHAQWIKACVERLLLRPTLSNSSTGTGGVFWLMMALRVSGRHEGMFHTVEDIFPDASSSLTAGDQADDWQLAILEKSELGKLKGVGRADERGYLLFKIGWVLC</sequence>
<dbReference type="GO" id="GO:0008757">
    <property type="term" value="F:S-adenosylmethionine-dependent methyltransferase activity"/>
    <property type="evidence" value="ECO:0007669"/>
    <property type="project" value="UniProtKB-ARBA"/>
</dbReference>
<dbReference type="GO" id="GO:0032259">
    <property type="term" value="P:methylation"/>
    <property type="evidence" value="ECO:0007669"/>
    <property type="project" value="UniProtKB-KW"/>
</dbReference>
<dbReference type="SUPFAM" id="SSF53335">
    <property type="entry name" value="S-adenosyl-L-methionine-dependent methyltransferases"/>
    <property type="match status" value="1"/>
</dbReference>
<reference evidence="1 2" key="2">
    <citation type="submission" date="2017-02" db="EMBL/GenBank/DDBJ databases">
        <title>A genome survey and senescence transcriptome analysis in Lentinula edodes.</title>
        <authorList>
            <person name="Sakamoto Y."/>
            <person name="Nakade K."/>
            <person name="Sato S."/>
            <person name="Yoshida Y."/>
            <person name="Miyazaki K."/>
            <person name="Natsume S."/>
            <person name="Konno N."/>
        </authorList>
    </citation>
    <scope>NUCLEOTIDE SEQUENCE [LARGE SCALE GENOMIC DNA]</scope>
    <source>
        <strain evidence="1 2">NBRC 111202</strain>
    </source>
</reference>